<proteinExistence type="predicted"/>
<dbReference type="Pfam" id="PF07009">
    <property type="entry name" value="NusG_II"/>
    <property type="match status" value="1"/>
</dbReference>
<evidence type="ECO:0000256" key="1">
    <source>
        <dbReference type="SAM" id="Phobius"/>
    </source>
</evidence>
<comment type="caution">
    <text evidence="2">The sequence shown here is derived from an EMBL/GenBank/DDBJ whole genome shotgun (WGS) entry which is preliminary data.</text>
</comment>
<dbReference type="RefSeq" id="WP_178199999.1">
    <property type="nucleotide sequence ID" value="NZ_CALVCM010000008.1"/>
</dbReference>
<keyword evidence="1" id="KW-1133">Transmembrane helix</keyword>
<dbReference type="Proteomes" id="UP001524435">
    <property type="component" value="Unassembled WGS sequence"/>
</dbReference>
<feature type="transmembrane region" description="Helical" evidence="1">
    <location>
        <begin position="7"/>
        <end position="27"/>
    </location>
</feature>
<sequence length="121" mass="13177">MNKADKILILIILLAAVCTYVPIYFSYGKEAGDIAVVRYRNEEVLRLDLHQNGIYHVKGTNGTVAIEVKDGAVAVIEENSPYHLCSLQGFVSSGAEPIICLPNEIVISIEADDGDVDVVMQ</sequence>
<reference evidence="2 3" key="1">
    <citation type="submission" date="2022-06" db="EMBL/GenBank/DDBJ databases">
        <title>Isolation of gut microbiota from human fecal samples.</title>
        <authorList>
            <person name="Pamer E.G."/>
            <person name="Barat B."/>
            <person name="Waligurski E."/>
            <person name="Medina S."/>
            <person name="Paddock L."/>
            <person name="Mostad J."/>
        </authorList>
    </citation>
    <scope>NUCLEOTIDE SEQUENCE [LARGE SCALE GENOMIC DNA]</scope>
    <source>
        <strain evidence="2 3">DFI.6.1</strain>
    </source>
</reference>
<dbReference type="Gene3D" id="2.60.320.10">
    <property type="entry name" value="N-utilization substance G protein NusG, insert domain"/>
    <property type="match status" value="1"/>
</dbReference>
<protein>
    <submittedName>
        <fullName evidence="2">NusG domain II-containing protein</fullName>
    </submittedName>
</protein>
<evidence type="ECO:0000313" key="3">
    <source>
        <dbReference type="Proteomes" id="UP001524435"/>
    </source>
</evidence>
<keyword evidence="3" id="KW-1185">Reference proteome</keyword>
<evidence type="ECO:0000313" key="2">
    <source>
        <dbReference type="EMBL" id="MCQ5121467.1"/>
    </source>
</evidence>
<dbReference type="CDD" id="cd09910">
    <property type="entry name" value="NGN-insert_like"/>
    <property type="match status" value="1"/>
</dbReference>
<dbReference type="EMBL" id="JANGCH010000004">
    <property type="protein sequence ID" value="MCQ5121467.1"/>
    <property type="molecule type" value="Genomic_DNA"/>
</dbReference>
<keyword evidence="1" id="KW-0472">Membrane</keyword>
<name>A0ABT1SJR6_9FIRM</name>
<organism evidence="2 3">
    <name type="scientific">Massilicoli timonensis</name>
    <dbReference type="NCBI Taxonomy" id="2015901"/>
    <lineage>
        <taxon>Bacteria</taxon>
        <taxon>Bacillati</taxon>
        <taxon>Bacillota</taxon>
        <taxon>Erysipelotrichia</taxon>
        <taxon>Erysipelotrichales</taxon>
        <taxon>Erysipelotrichaceae</taxon>
        <taxon>Massilicoli</taxon>
    </lineage>
</organism>
<dbReference type="InterPro" id="IPR038690">
    <property type="entry name" value="NusG_2_sf"/>
</dbReference>
<keyword evidence="1" id="KW-0812">Transmembrane</keyword>
<accession>A0ABT1SJR6</accession>
<gene>
    <name evidence="2" type="ORF">NE663_04245</name>
</gene>